<dbReference type="AlphaFoldDB" id="A0AAW6M9Z8"/>
<accession>A0AAW6M9Z8</accession>
<dbReference type="RefSeq" id="WP_275203068.1">
    <property type="nucleotide sequence ID" value="NZ_JARFID010000699.1"/>
</dbReference>
<feature type="non-terminal residue" evidence="1">
    <location>
        <position position="100"/>
    </location>
</feature>
<sequence length="100" mass="11034">PWQRFTAGRFLYKDQLSYGGNTVKGSINPDNSPYTHWKISSLGNPDVSWETVEKRTIGLDYAFFNGLIAGSVDVFNDTRTDIIISGDSRAIPSDFGTTAP</sequence>
<organism evidence="1 2">
    <name type="scientific">Bacteroides cellulosilyticus</name>
    <dbReference type="NCBI Taxonomy" id="246787"/>
    <lineage>
        <taxon>Bacteria</taxon>
        <taxon>Pseudomonadati</taxon>
        <taxon>Bacteroidota</taxon>
        <taxon>Bacteroidia</taxon>
        <taxon>Bacteroidales</taxon>
        <taxon>Bacteroidaceae</taxon>
        <taxon>Bacteroides</taxon>
    </lineage>
</organism>
<dbReference type="SUPFAM" id="SSF56935">
    <property type="entry name" value="Porins"/>
    <property type="match status" value="1"/>
</dbReference>
<comment type="caution">
    <text evidence="1">The sequence shown here is derived from an EMBL/GenBank/DDBJ whole genome shotgun (WGS) entry which is preliminary data.</text>
</comment>
<dbReference type="Proteomes" id="UP001221924">
    <property type="component" value="Unassembled WGS sequence"/>
</dbReference>
<gene>
    <name evidence="1" type="ORF">PZH42_29315</name>
</gene>
<proteinExistence type="predicted"/>
<protein>
    <submittedName>
        <fullName evidence="1">TonB-dependent receptor</fullName>
    </submittedName>
</protein>
<feature type="non-terminal residue" evidence="1">
    <location>
        <position position="1"/>
    </location>
</feature>
<dbReference type="EMBL" id="JARFID010000699">
    <property type="protein sequence ID" value="MDE8698091.1"/>
    <property type="molecule type" value="Genomic_DNA"/>
</dbReference>
<keyword evidence="1" id="KW-0675">Receptor</keyword>
<evidence type="ECO:0000313" key="1">
    <source>
        <dbReference type="EMBL" id="MDE8698091.1"/>
    </source>
</evidence>
<evidence type="ECO:0000313" key="2">
    <source>
        <dbReference type="Proteomes" id="UP001221924"/>
    </source>
</evidence>
<name>A0AAW6M9Z8_9BACE</name>
<reference evidence="1" key="1">
    <citation type="submission" date="2023-03" db="EMBL/GenBank/DDBJ databases">
        <title>DFI Biobank Strains.</title>
        <authorList>
            <person name="Mostad J."/>
            <person name="Paddock L."/>
            <person name="Medina S."/>
            <person name="Waligurski E."/>
            <person name="Barat B."/>
            <person name="Smith R."/>
            <person name="Burgo V."/>
            <person name="Metcalfe C."/>
            <person name="Woodson C."/>
            <person name="Sundararajan A."/>
            <person name="Ramaswamy R."/>
            <person name="Lin H."/>
            <person name="Pamer E.G."/>
        </authorList>
    </citation>
    <scope>NUCLEOTIDE SEQUENCE</scope>
    <source>
        <strain evidence="1">DFI.9.5</strain>
    </source>
</reference>